<dbReference type="InterPro" id="IPR049163">
    <property type="entry name" value="Pif1-like_2B_dom"/>
</dbReference>
<sequence length="106" mass="11601">MLQVPSAETFSKQLLDIGDGKVAIDETGYVKLPTDFCTIADSQDTLTEQIFPDVHTQVCDDSEAVNFPTECLNSLDLPGMPPHNLQLKVGSAIILLRNLNPTRLCN</sequence>
<keyword evidence="2" id="KW-0347">Helicase</keyword>
<evidence type="ECO:0000313" key="3">
    <source>
        <dbReference type="Proteomes" id="UP000325440"/>
    </source>
</evidence>
<keyword evidence="2" id="KW-0547">Nucleotide-binding</keyword>
<keyword evidence="3" id="KW-1185">Reference proteome</keyword>
<dbReference type="Proteomes" id="UP000325440">
    <property type="component" value="Unassembled WGS sequence"/>
</dbReference>
<dbReference type="OrthoDB" id="6622900at2759"/>
<dbReference type="PANTHER" id="PTHR10492:SF95">
    <property type="entry name" value="HELITRON HELICASE-LIKE DOMAIN-CONTAINING PROTEIN"/>
    <property type="match status" value="1"/>
</dbReference>
<feature type="domain" description="DNA helicase Pif1-like 2B" evidence="1">
    <location>
        <begin position="70"/>
        <end position="106"/>
    </location>
</feature>
<organism evidence="2 3">
    <name type="scientific">Cinara cedri</name>
    <dbReference type="NCBI Taxonomy" id="506608"/>
    <lineage>
        <taxon>Eukaryota</taxon>
        <taxon>Metazoa</taxon>
        <taxon>Ecdysozoa</taxon>
        <taxon>Arthropoda</taxon>
        <taxon>Hexapoda</taxon>
        <taxon>Insecta</taxon>
        <taxon>Pterygota</taxon>
        <taxon>Neoptera</taxon>
        <taxon>Paraneoptera</taxon>
        <taxon>Hemiptera</taxon>
        <taxon>Sternorrhyncha</taxon>
        <taxon>Aphidomorpha</taxon>
        <taxon>Aphidoidea</taxon>
        <taxon>Aphididae</taxon>
        <taxon>Lachninae</taxon>
        <taxon>Cinara</taxon>
    </lineage>
</organism>
<reference evidence="2 3" key="1">
    <citation type="submission" date="2019-08" db="EMBL/GenBank/DDBJ databases">
        <authorList>
            <person name="Alioto T."/>
            <person name="Alioto T."/>
            <person name="Gomez Garrido J."/>
        </authorList>
    </citation>
    <scope>NUCLEOTIDE SEQUENCE [LARGE SCALE GENOMIC DNA]</scope>
</reference>
<dbReference type="GO" id="GO:0004386">
    <property type="term" value="F:helicase activity"/>
    <property type="evidence" value="ECO:0007669"/>
    <property type="project" value="UniProtKB-KW"/>
</dbReference>
<keyword evidence="2" id="KW-0378">Hydrolase</keyword>
<accession>A0A5E4NSJ9</accession>
<dbReference type="PANTHER" id="PTHR10492">
    <property type="match status" value="1"/>
</dbReference>
<keyword evidence="2" id="KW-0067">ATP-binding</keyword>
<name>A0A5E4NSJ9_9HEMI</name>
<evidence type="ECO:0000259" key="1">
    <source>
        <dbReference type="Pfam" id="PF21530"/>
    </source>
</evidence>
<proteinExistence type="predicted"/>
<dbReference type="EMBL" id="CABPRJ010002413">
    <property type="protein sequence ID" value="VVC45795.1"/>
    <property type="molecule type" value="Genomic_DNA"/>
</dbReference>
<dbReference type="Pfam" id="PF21530">
    <property type="entry name" value="Pif1_2B_dom"/>
    <property type="match status" value="1"/>
</dbReference>
<feature type="non-terminal residue" evidence="2">
    <location>
        <position position="106"/>
    </location>
</feature>
<gene>
    <name evidence="2" type="ORF">CINCED_3A016924</name>
</gene>
<evidence type="ECO:0000313" key="2">
    <source>
        <dbReference type="EMBL" id="VVC45795.1"/>
    </source>
</evidence>
<dbReference type="AlphaFoldDB" id="A0A5E4NSJ9"/>
<protein>
    <submittedName>
        <fullName evidence="2">DNA helicase Pif1-like</fullName>
    </submittedName>
</protein>